<keyword evidence="11" id="KW-1185">Reference proteome</keyword>
<dbReference type="RefSeq" id="WP_131155200.1">
    <property type="nucleotide sequence ID" value="NZ_CP036402.1"/>
</dbReference>
<dbReference type="OrthoDB" id="7947581at2"/>
<sequence length="321" mass="33100">MTALGNADTRRRLLSPSRETVLVIVLIALVLVMSLLSEQFLTLGNLLRTTRFFTEIGLIALGMTLIIITGGIDLSVGSQLALVSVAVGFSFAAGVPIAMAVVIGLVVGIAAGAVNGTITTQLGVHPLVVTLGTLALYRGLAFGVSDADAVSTFPAGFDYLGQYYLGPVPGQLFVLVGAITIAWLVLSRTVVGRWVYAIGSGTEAARAAGIPVRRVKLSLYAVTGLLTAVAATIFTSRVSSARADIGAGLELEVVAAVVLGGASIYGGKGSIPGTVLGVLIIAVLRNGLQLAGVGGTWRLFLLGVLLLVAAFLNERFRRADR</sequence>
<dbReference type="AlphaFoldDB" id="A0A411YG68"/>
<feature type="transmembrane region" description="Helical" evidence="9">
    <location>
        <begin position="164"/>
        <end position="186"/>
    </location>
</feature>
<feature type="transmembrane region" description="Helical" evidence="9">
    <location>
        <begin position="271"/>
        <end position="288"/>
    </location>
</feature>
<proteinExistence type="predicted"/>
<keyword evidence="5 9" id="KW-0812">Transmembrane</keyword>
<organism evidence="10 11">
    <name type="scientific">Egibacter rhizosphaerae</name>
    <dbReference type="NCBI Taxonomy" id="1670831"/>
    <lineage>
        <taxon>Bacteria</taxon>
        <taxon>Bacillati</taxon>
        <taxon>Actinomycetota</taxon>
        <taxon>Nitriliruptoria</taxon>
        <taxon>Egibacterales</taxon>
        <taxon>Egibacteraceae</taxon>
        <taxon>Egibacter</taxon>
    </lineage>
</organism>
<dbReference type="GO" id="GO:0005886">
    <property type="term" value="C:plasma membrane"/>
    <property type="evidence" value="ECO:0007669"/>
    <property type="project" value="UniProtKB-SubCell"/>
</dbReference>
<evidence type="ECO:0000256" key="7">
    <source>
        <dbReference type="ARBA" id="ARBA00023136"/>
    </source>
</evidence>
<evidence type="ECO:0000256" key="2">
    <source>
        <dbReference type="ARBA" id="ARBA00022448"/>
    </source>
</evidence>
<evidence type="ECO:0000256" key="6">
    <source>
        <dbReference type="ARBA" id="ARBA00022989"/>
    </source>
</evidence>
<feature type="transmembrane region" description="Helical" evidence="9">
    <location>
        <begin position="122"/>
        <end position="144"/>
    </location>
</feature>
<feature type="transmembrane region" description="Helical" evidence="9">
    <location>
        <begin position="217"/>
        <end position="239"/>
    </location>
</feature>
<evidence type="ECO:0000256" key="4">
    <source>
        <dbReference type="ARBA" id="ARBA00022519"/>
    </source>
</evidence>
<evidence type="ECO:0000256" key="1">
    <source>
        <dbReference type="ARBA" id="ARBA00004651"/>
    </source>
</evidence>
<feature type="transmembrane region" description="Helical" evidence="9">
    <location>
        <begin position="294"/>
        <end position="312"/>
    </location>
</feature>
<name>A0A411YG68_9ACTN</name>
<keyword evidence="7 9" id="KW-0472">Membrane</keyword>
<accession>A0A411YG68</accession>
<feature type="transmembrane region" description="Helical" evidence="9">
    <location>
        <begin position="53"/>
        <end position="74"/>
    </location>
</feature>
<dbReference type="KEGG" id="erz:ER308_11920"/>
<dbReference type="Proteomes" id="UP000291469">
    <property type="component" value="Chromosome"/>
</dbReference>
<gene>
    <name evidence="10" type="ORF">ER308_11920</name>
</gene>
<evidence type="ECO:0000256" key="5">
    <source>
        <dbReference type="ARBA" id="ARBA00022692"/>
    </source>
</evidence>
<dbReference type="GO" id="GO:0022857">
    <property type="term" value="F:transmembrane transporter activity"/>
    <property type="evidence" value="ECO:0007669"/>
    <property type="project" value="InterPro"/>
</dbReference>
<evidence type="ECO:0000256" key="3">
    <source>
        <dbReference type="ARBA" id="ARBA00022475"/>
    </source>
</evidence>
<comment type="subcellular location">
    <subcellularLocation>
        <location evidence="1">Cell membrane</location>
        <topology evidence="1">Multi-pass membrane protein</topology>
    </subcellularLocation>
</comment>
<evidence type="ECO:0000256" key="9">
    <source>
        <dbReference type="SAM" id="Phobius"/>
    </source>
</evidence>
<keyword evidence="6 9" id="KW-1133">Transmembrane helix</keyword>
<protein>
    <recommendedName>
        <fullName evidence="8">Autoinducer 2 import system permease protein LsrD</fullName>
    </recommendedName>
</protein>
<reference evidence="10 11" key="1">
    <citation type="submission" date="2019-01" db="EMBL/GenBank/DDBJ databases">
        <title>Egibacter rhizosphaerae EGI 80759T.</title>
        <authorList>
            <person name="Chen D.-D."/>
            <person name="Tian Y."/>
            <person name="Jiao J.-Y."/>
            <person name="Zhang X.-T."/>
            <person name="Zhang Y.-G."/>
            <person name="Zhang Y."/>
            <person name="Xiao M."/>
            <person name="Shu W.-S."/>
            <person name="Li W.-J."/>
        </authorList>
    </citation>
    <scope>NUCLEOTIDE SEQUENCE [LARGE SCALE GENOMIC DNA]</scope>
    <source>
        <strain evidence="10 11">EGI 80759</strain>
    </source>
</reference>
<evidence type="ECO:0000256" key="8">
    <source>
        <dbReference type="ARBA" id="ARBA00039381"/>
    </source>
</evidence>
<feature type="transmembrane region" description="Helical" evidence="9">
    <location>
        <begin position="20"/>
        <end position="41"/>
    </location>
</feature>
<keyword evidence="4" id="KW-0997">Cell inner membrane</keyword>
<keyword evidence="3" id="KW-1003">Cell membrane</keyword>
<dbReference type="CDD" id="cd06579">
    <property type="entry name" value="TM_PBP1_transp_AraH_like"/>
    <property type="match status" value="1"/>
</dbReference>
<dbReference type="InterPro" id="IPR001851">
    <property type="entry name" value="ABC_transp_permease"/>
</dbReference>
<feature type="transmembrane region" description="Helical" evidence="9">
    <location>
        <begin position="80"/>
        <end position="110"/>
    </location>
</feature>
<dbReference type="EMBL" id="CP036402">
    <property type="protein sequence ID" value="QBI20203.1"/>
    <property type="molecule type" value="Genomic_DNA"/>
</dbReference>
<evidence type="ECO:0000313" key="11">
    <source>
        <dbReference type="Proteomes" id="UP000291469"/>
    </source>
</evidence>
<dbReference type="PANTHER" id="PTHR32196:SF71">
    <property type="entry name" value="AUTOINDUCER 2 IMPORT SYSTEM PERMEASE PROTEIN LSRD"/>
    <property type="match status" value="1"/>
</dbReference>
<keyword evidence="2" id="KW-0813">Transport</keyword>
<evidence type="ECO:0000313" key="10">
    <source>
        <dbReference type="EMBL" id="QBI20203.1"/>
    </source>
</evidence>
<dbReference type="PANTHER" id="PTHR32196">
    <property type="entry name" value="ABC TRANSPORTER PERMEASE PROTEIN YPHD-RELATED-RELATED"/>
    <property type="match status" value="1"/>
</dbReference>
<dbReference type="Pfam" id="PF02653">
    <property type="entry name" value="BPD_transp_2"/>
    <property type="match status" value="1"/>
</dbReference>